<dbReference type="GO" id="GO:0003677">
    <property type="term" value="F:DNA binding"/>
    <property type="evidence" value="ECO:0007669"/>
    <property type="project" value="InterPro"/>
</dbReference>
<dbReference type="RefSeq" id="WP_197997162.1">
    <property type="nucleotide sequence ID" value="NZ_CP036266.1"/>
</dbReference>
<dbReference type="Pfam" id="PF12728">
    <property type="entry name" value="HTH_17"/>
    <property type="match status" value="1"/>
</dbReference>
<feature type="domain" description="Helix-turn-helix" evidence="1">
    <location>
        <begin position="78"/>
        <end position="123"/>
    </location>
</feature>
<dbReference type="EMBL" id="CP036266">
    <property type="protein sequence ID" value="QDT21422.1"/>
    <property type="molecule type" value="Genomic_DNA"/>
</dbReference>
<evidence type="ECO:0000313" key="2">
    <source>
        <dbReference type="EMBL" id="QDT21422.1"/>
    </source>
</evidence>
<keyword evidence="3" id="KW-1185">Reference proteome</keyword>
<dbReference type="NCBIfam" id="TIGR01764">
    <property type="entry name" value="excise"/>
    <property type="match status" value="1"/>
</dbReference>
<gene>
    <name evidence="2" type="ORF">HG66A1_32230</name>
</gene>
<accession>A0A517PPX0</accession>
<dbReference type="InterPro" id="IPR010093">
    <property type="entry name" value="SinI_DNA-bd"/>
</dbReference>
<dbReference type="AlphaFoldDB" id="A0A517PPX0"/>
<dbReference type="InterPro" id="IPR041657">
    <property type="entry name" value="HTH_17"/>
</dbReference>
<reference evidence="2 3" key="1">
    <citation type="submission" date="2019-02" db="EMBL/GenBank/DDBJ databases">
        <title>Deep-cultivation of Planctomycetes and their phenomic and genomic characterization uncovers novel biology.</title>
        <authorList>
            <person name="Wiegand S."/>
            <person name="Jogler M."/>
            <person name="Boedeker C."/>
            <person name="Pinto D."/>
            <person name="Vollmers J."/>
            <person name="Rivas-Marin E."/>
            <person name="Kohn T."/>
            <person name="Peeters S.H."/>
            <person name="Heuer A."/>
            <person name="Rast P."/>
            <person name="Oberbeckmann S."/>
            <person name="Bunk B."/>
            <person name="Jeske O."/>
            <person name="Meyerdierks A."/>
            <person name="Storesund J.E."/>
            <person name="Kallscheuer N."/>
            <person name="Luecker S."/>
            <person name="Lage O.M."/>
            <person name="Pohl T."/>
            <person name="Merkel B.J."/>
            <person name="Hornburger P."/>
            <person name="Mueller R.-W."/>
            <person name="Bruemmer F."/>
            <person name="Labrenz M."/>
            <person name="Spormann A.M."/>
            <person name="Op den Camp H."/>
            <person name="Overmann J."/>
            <person name="Amann R."/>
            <person name="Jetten M.S.M."/>
            <person name="Mascher T."/>
            <person name="Medema M.H."/>
            <person name="Devos D.P."/>
            <person name="Kaster A.-K."/>
            <person name="Ovreas L."/>
            <person name="Rohde M."/>
            <person name="Galperin M.Y."/>
            <person name="Jogler C."/>
        </authorList>
    </citation>
    <scope>NUCLEOTIDE SEQUENCE [LARGE SCALE GENOMIC DNA]</scope>
    <source>
        <strain evidence="2 3">HG66A1</strain>
    </source>
</reference>
<proteinExistence type="predicted"/>
<name>A0A517PPX0_9PLAN</name>
<protein>
    <submittedName>
        <fullName evidence="2">Helix-turn-helix domain protein</fullName>
    </submittedName>
</protein>
<evidence type="ECO:0000259" key="1">
    <source>
        <dbReference type="Pfam" id="PF12728"/>
    </source>
</evidence>
<sequence length="148" mass="16631">MSMQTLNEPIIPSVSEVGLAKASSRRLTPFVNKNLKVRIAETDEQIELPAGAVRLLVDLLSAMAEGNAVTLIPIHAELTTQQAADLLNVSRPFLIRELESGVIPFRKVGTHRRVLFSDLMEYKHEIDKKRHEILDELAEQTQELDMGY</sequence>
<organism evidence="2 3">
    <name type="scientific">Gimesia chilikensis</name>
    <dbReference type="NCBI Taxonomy" id="2605989"/>
    <lineage>
        <taxon>Bacteria</taxon>
        <taxon>Pseudomonadati</taxon>
        <taxon>Planctomycetota</taxon>
        <taxon>Planctomycetia</taxon>
        <taxon>Planctomycetales</taxon>
        <taxon>Planctomycetaceae</taxon>
        <taxon>Gimesia</taxon>
    </lineage>
</organism>
<evidence type="ECO:0000313" key="3">
    <source>
        <dbReference type="Proteomes" id="UP000320421"/>
    </source>
</evidence>
<dbReference type="Proteomes" id="UP000320421">
    <property type="component" value="Chromosome"/>
</dbReference>